<gene>
    <name evidence="2" type="ORF">CDAR_16101</name>
</gene>
<dbReference type="Proteomes" id="UP001054837">
    <property type="component" value="Unassembled WGS sequence"/>
</dbReference>
<sequence length="92" mass="10510">MLLEAMGKEDGKQVDVEMGEVRQEEPGERCDELVEEVSMETAWVMRSTEEGKETLTTIVYRNHINLEKSGFFQTAEMHFSVCRIGDLLGIKL</sequence>
<protein>
    <submittedName>
        <fullName evidence="2">Uncharacterized protein</fullName>
    </submittedName>
</protein>
<proteinExistence type="predicted"/>
<reference evidence="2 3" key="1">
    <citation type="submission" date="2021-06" db="EMBL/GenBank/DDBJ databases">
        <title>Caerostris darwini draft genome.</title>
        <authorList>
            <person name="Kono N."/>
            <person name="Arakawa K."/>
        </authorList>
    </citation>
    <scope>NUCLEOTIDE SEQUENCE [LARGE SCALE GENOMIC DNA]</scope>
</reference>
<comment type="caution">
    <text evidence="2">The sequence shown here is derived from an EMBL/GenBank/DDBJ whole genome shotgun (WGS) entry which is preliminary data.</text>
</comment>
<keyword evidence="3" id="KW-1185">Reference proteome</keyword>
<feature type="region of interest" description="Disordered" evidence="1">
    <location>
        <begin position="1"/>
        <end position="30"/>
    </location>
</feature>
<dbReference type="AlphaFoldDB" id="A0AAV4QRQ2"/>
<name>A0AAV4QRQ2_9ARAC</name>
<evidence type="ECO:0000313" key="3">
    <source>
        <dbReference type="Proteomes" id="UP001054837"/>
    </source>
</evidence>
<organism evidence="2 3">
    <name type="scientific">Caerostris darwini</name>
    <dbReference type="NCBI Taxonomy" id="1538125"/>
    <lineage>
        <taxon>Eukaryota</taxon>
        <taxon>Metazoa</taxon>
        <taxon>Ecdysozoa</taxon>
        <taxon>Arthropoda</taxon>
        <taxon>Chelicerata</taxon>
        <taxon>Arachnida</taxon>
        <taxon>Araneae</taxon>
        <taxon>Araneomorphae</taxon>
        <taxon>Entelegynae</taxon>
        <taxon>Araneoidea</taxon>
        <taxon>Araneidae</taxon>
        <taxon>Caerostris</taxon>
    </lineage>
</organism>
<accession>A0AAV4QRQ2</accession>
<dbReference type="EMBL" id="BPLQ01004796">
    <property type="protein sequence ID" value="GIY10797.1"/>
    <property type="molecule type" value="Genomic_DNA"/>
</dbReference>
<evidence type="ECO:0000313" key="2">
    <source>
        <dbReference type="EMBL" id="GIY10797.1"/>
    </source>
</evidence>
<evidence type="ECO:0000256" key="1">
    <source>
        <dbReference type="SAM" id="MobiDB-lite"/>
    </source>
</evidence>